<feature type="transmembrane region" description="Helical" evidence="1">
    <location>
        <begin position="45"/>
        <end position="65"/>
    </location>
</feature>
<dbReference type="AlphaFoldDB" id="A0A1B7LYI8"/>
<organism evidence="2 3">
    <name type="scientific">Enteractinococcus helveticum</name>
    <dbReference type="NCBI Taxonomy" id="1837282"/>
    <lineage>
        <taxon>Bacteria</taxon>
        <taxon>Bacillati</taxon>
        <taxon>Actinomycetota</taxon>
        <taxon>Actinomycetes</taxon>
        <taxon>Micrococcales</taxon>
        <taxon>Micrococcaceae</taxon>
    </lineage>
</organism>
<comment type="caution">
    <text evidence="2">The sequence shown here is derived from an EMBL/GenBank/DDBJ whole genome shotgun (WGS) entry which is preliminary data.</text>
</comment>
<evidence type="ECO:0000313" key="3">
    <source>
        <dbReference type="Proteomes" id="UP000078292"/>
    </source>
</evidence>
<keyword evidence="1" id="KW-0472">Membrane</keyword>
<gene>
    <name evidence="2" type="ORF">A6F49_10865</name>
</gene>
<keyword evidence="1" id="KW-1133">Transmembrane helix</keyword>
<dbReference type="Proteomes" id="UP000078292">
    <property type="component" value="Unassembled WGS sequence"/>
</dbReference>
<feature type="transmembrane region" description="Helical" evidence="1">
    <location>
        <begin position="6"/>
        <end position="24"/>
    </location>
</feature>
<protein>
    <submittedName>
        <fullName evidence="2">Uncharacterized protein</fullName>
    </submittedName>
</protein>
<reference evidence="2 3" key="1">
    <citation type="submission" date="2016-04" db="EMBL/GenBank/DDBJ databases">
        <title>First whole genome shotgun sequence of the bacterium Enteractinococcus sp. strain UASWS1574.</title>
        <authorList>
            <person name="Crovadore J."/>
            <person name="Chablais R."/>
            <person name="Lefort F."/>
        </authorList>
    </citation>
    <scope>NUCLEOTIDE SEQUENCE [LARGE SCALE GENOMIC DNA]</scope>
    <source>
        <strain evidence="2 3">UASWS1574</strain>
    </source>
</reference>
<keyword evidence="1" id="KW-0812">Transmembrane</keyword>
<name>A0A1B7LYI8_9MICC</name>
<proteinExistence type="predicted"/>
<sequence>MQDLFTVVMFLIAATLAVLAVMRMSGITRRYACENRPVPKYNRQYMTVMSIGAVGFVLVAIYVAWTH</sequence>
<evidence type="ECO:0000256" key="1">
    <source>
        <dbReference type="SAM" id="Phobius"/>
    </source>
</evidence>
<accession>A0A1B7LYI8</accession>
<keyword evidence="3" id="KW-1185">Reference proteome</keyword>
<dbReference type="EMBL" id="LXEY01000019">
    <property type="protein sequence ID" value="OAV60469.1"/>
    <property type="molecule type" value="Genomic_DNA"/>
</dbReference>
<evidence type="ECO:0000313" key="2">
    <source>
        <dbReference type="EMBL" id="OAV60469.1"/>
    </source>
</evidence>
<dbReference type="RefSeq" id="WP_043055336.1">
    <property type="nucleotide sequence ID" value="NZ_LXEY01000019.1"/>
</dbReference>